<dbReference type="GeneID" id="59334236"/>
<proteinExistence type="predicted"/>
<name>A0A8H6F7U7_9LECA</name>
<dbReference type="AlphaFoldDB" id="A0A8H6F7U7"/>
<organism evidence="1 2">
    <name type="scientific">Letharia lupina</name>
    <dbReference type="NCBI Taxonomy" id="560253"/>
    <lineage>
        <taxon>Eukaryota</taxon>
        <taxon>Fungi</taxon>
        <taxon>Dikarya</taxon>
        <taxon>Ascomycota</taxon>
        <taxon>Pezizomycotina</taxon>
        <taxon>Lecanoromycetes</taxon>
        <taxon>OSLEUM clade</taxon>
        <taxon>Lecanoromycetidae</taxon>
        <taxon>Lecanorales</taxon>
        <taxon>Lecanorineae</taxon>
        <taxon>Parmeliaceae</taxon>
        <taxon>Letharia</taxon>
    </lineage>
</organism>
<evidence type="ECO:0000313" key="2">
    <source>
        <dbReference type="Proteomes" id="UP000593566"/>
    </source>
</evidence>
<sequence length="145" mass="16838">MSQSSSNVFVKAKRPPLSFRDYRRICMVKWTHELASKFAWVTLCAKDYENERLPSELEGCELGHLVMQGEWFRQITDDGKKSFQDGDLFNVAWSLRTDQIIWAAPRDPGPSSGQNNQGFWCEEFYNTYKIVSLTVDRKAYLIQVS</sequence>
<reference evidence="1 2" key="1">
    <citation type="journal article" date="2020" name="Genomics">
        <title>Complete, high-quality genomes from long-read metagenomic sequencing of two wolf lichen thalli reveals enigmatic genome architecture.</title>
        <authorList>
            <person name="McKenzie S.K."/>
            <person name="Walston R.F."/>
            <person name="Allen J.L."/>
        </authorList>
    </citation>
    <scope>NUCLEOTIDE SEQUENCE [LARGE SCALE GENOMIC DNA]</scope>
    <source>
        <strain evidence="1">WasteWater1</strain>
    </source>
</reference>
<dbReference type="Proteomes" id="UP000593566">
    <property type="component" value="Unassembled WGS sequence"/>
</dbReference>
<gene>
    <name evidence="1" type="ORF">HO133_005831</name>
</gene>
<keyword evidence="2" id="KW-1185">Reference proteome</keyword>
<evidence type="ECO:0000313" key="1">
    <source>
        <dbReference type="EMBL" id="KAF6218482.1"/>
    </source>
</evidence>
<comment type="caution">
    <text evidence="1">The sequence shown here is derived from an EMBL/GenBank/DDBJ whole genome shotgun (WGS) entry which is preliminary data.</text>
</comment>
<dbReference type="RefSeq" id="XP_037147917.1">
    <property type="nucleotide sequence ID" value="XM_037296736.1"/>
</dbReference>
<dbReference type="EMBL" id="JACCJB010000022">
    <property type="protein sequence ID" value="KAF6218482.1"/>
    <property type="molecule type" value="Genomic_DNA"/>
</dbReference>
<accession>A0A8H6F7U7</accession>
<protein>
    <submittedName>
        <fullName evidence="1">Uncharacterized protein</fullName>
    </submittedName>
</protein>